<accession>A0A3Q0J3S2</accession>
<keyword evidence="11" id="KW-1015">Disulfide bond</keyword>
<evidence type="ECO:0000256" key="10">
    <source>
        <dbReference type="ARBA" id="ARBA00022884"/>
    </source>
</evidence>
<keyword evidence="9" id="KW-0067">ATP-binding</keyword>
<dbReference type="NCBIfam" id="NF001138">
    <property type="entry name" value="PRK00143.1"/>
    <property type="match status" value="1"/>
</dbReference>
<evidence type="ECO:0000256" key="4">
    <source>
        <dbReference type="ARBA" id="ARBA00022490"/>
    </source>
</evidence>
<dbReference type="Proteomes" id="UP000079169">
    <property type="component" value="Unplaced"/>
</dbReference>
<dbReference type="Pfam" id="PF20259">
    <property type="entry name" value="tRNA_Me_trans_M"/>
    <property type="match status" value="1"/>
</dbReference>
<evidence type="ECO:0000259" key="13">
    <source>
        <dbReference type="Pfam" id="PF20258"/>
    </source>
</evidence>
<dbReference type="AlphaFoldDB" id="A0A3Q0J3S2"/>
<dbReference type="FunFam" id="2.30.30.280:FF:000001">
    <property type="entry name" value="tRNA-specific 2-thiouridylase MnmA"/>
    <property type="match status" value="1"/>
</dbReference>
<dbReference type="FunFam" id="3.40.50.620:FF:000004">
    <property type="entry name" value="tRNA-specific 2-thiouridylase MnmA"/>
    <property type="match status" value="1"/>
</dbReference>
<dbReference type="InterPro" id="IPR014729">
    <property type="entry name" value="Rossmann-like_a/b/a_fold"/>
</dbReference>
<dbReference type="CDD" id="cd01998">
    <property type="entry name" value="MnmA_TRMU-like"/>
    <property type="match status" value="1"/>
</dbReference>
<dbReference type="HAMAP" id="MF_00144">
    <property type="entry name" value="tRNA_thiouridyl_MnmA"/>
    <property type="match status" value="1"/>
</dbReference>
<comment type="similarity">
    <text evidence="2">Belongs to the MnmA/TRMU family.</text>
</comment>
<evidence type="ECO:0000256" key="11">
    <source>
        <dbReference type="ARBA" id="ARBA00023157"/>
    </source>
</evidence>
<dbReference type="STRING" id="121845.A0A3Q0J3S2"/>
<dbReference type="PANTHER" id="PTHR11933:SF5">
    <property type="entry name" value="MITOCHONDRIAL TRNA-SPECIFIC 2-THIOURIDYLASE 1"/>
    <property type="match status" value="1"/>
</dbReference>
<dbReference type="PaxDb" id="121845-A0A3Q0J3S2"/>
<sequence>MFKKKVVVGMSGGVDSSVSSWLLKEQGYKVIGLFMKNWEDNDSINCTSRQDWIDAVSAADIIGIDIEIVNFSSEYKKRVFSNFLYEYKSGRTPNPDIFCNSEIKFKVFLDYAIRYLDADLIATGHYAQIKKNNNGQFQLLKAFDLSKDQSYFLYRLNQNQLAHTLFPLGKIKKSHVRKIAINLKLSNAMKKDSFGICFIGEKFFRNWLSRYINYQPGPIKTIDGKIIGKHIGLCFYTIGQRKGIGLGGIKSYQNNFGISKPWYVVHKDIINNTLYVLQDRNHPYLFSSILLAEKITWISKEPQNNFPLNAKIRYNHKDTNCLLYKNFKKNSFILKFNIPQWAITPGQSVVLYDNNICIGGGIIKKSC</sequence>
<gene>
    <name evidence="16" type="primary">LOC113469536</name>
</gene>
<dbReference type="Pfam" id="PF20258">
    <property type="entry name" value="tRNA_Me_trans_C"/>
    <property type="match status" value="1"/>
</dbReference>
<organism evidence="15 16">
    <name type="scientific">Diaphorina citri</name>
    <name type="common">Asian citrus psyllid</name>
    <dbReference type="NCBI Taxonomy" id="121845"/>
    <lineage>
        <taxon>Eukaryota</taxon>
        <taxon>Metazoa</taxon>
        <taxon>Ecdysozoa</taxon>
        <taxon>Arthropoda</taxon>
        <taxon>Hexapoda</taxon>
        <taxon>Insecta</taxon>
        <taxon>Pterygota</taxon>
        <taxon>Neoptera</taxon>
        <taxon>Paraneoptera</taxon>
        <taxon>Hemiptera</taxon>
        <taxon>Sternorrhyncha</taxon>
        <taxon>Psylloidea</taxon>
        <taxon>Psyllidae</taxon>
        <taxon>Diaphorininae</taxon>
        <taxon>Diaphorina</taxon>
    </lineage>
</organism>
<dbReference type="KEGG" id="dci:113469536"/>
<evidence type="ECO:0000256" key="2">
    <source>
        <dbReference type="ARBA" id="ARBA00006191"/>
    </source>
</evidence>
<evidence type="ECO:0000313" key="16">
    <source>
        <dbReference type="RefSeq" id="XP_026683134.1"/>
    </source>
</evidence>
<evidence type="ECO:0000256" key="8">
    <source>
        <dbReference type="ARBA" id="ARBA00022741"/>
    </source>
</evidence>
<evidence type="ECO:0000256" key="9">
    <source>
        <dbReference type="ARBA" id="ARBA00022840"/>
    </source>
</evidence>
<evidence type="ECO:0000256" key="7">
    <source>
        <dbReference type="ARBA" id="ARBA00022694"/>
    </source>
</evidence>
<dbReference type="InterPro" id="IPR046885">
    <property type="entry name" value="MnmA-like_C"/>
</dbReference>
<keyword evidence="5" id="KW-0820">tRNA-binding</keyword>
<dbReference type="GO" id="GO:0000049">
    <property type="term" value="F:tRNA binding"/>
    <property type="evidence" value="ECO:0007669"/>
    <property type="project" value="UniProtKB-KW"/>
</dbReference>
<dbReference type="Gene3D" id="2.30.30.280">
    <property type="entry name" value="Adenine nucleotide alpha hydrolases-like domains"/>
    <property type="match status" value="1"/>
</dbReference>
<proteinExistence type="inferred from homology"/>
<feature type="domain" description="tRNA-specific 2-thiouridylase MnmA-like central" evidence="14">
    <location>
        <begin position="206"/>
        <end position="276"/>
    </location>
</feature>
<evidence type="ECO:0000256" key="6">
    <source>
        <dbReference type="ARBA" id="ARBA00022679"/>
    </source>
</evidence>
<dbReference type="NCBIfam" id="TIGR00420">
    <property type="entry name" value="trmU"/>
    <property type="match status" value="1"/>
</dbReference>
<evidence type="ECO:0000256" key="3">
    <source>
        <dbReference type="ARBA" id="ARBA00011953"/>
    </source>
</evidence>
<protein>
    <recommendedName>
        <fullName evidence="3">tRNA-5-taurinomethyluridine 2-sulfurtransferase</fullName>
        <ecNumber evidence="3">2.8.1.14</ecNumber>
    </recommendedName>
</protein>
<dbReference type="GO" id="GO:0002143">
    <property type="term" value="P:tRNA wobble position uridine thiolation"/>
    <property type="evidence" value="ECO:0007669"/>
    <property type="project" value="TreeGrafter"/>
</dbReference>
<dbReference type="RefSeq" id="XP_026683134.1">
    <property type="nucleotide sequence ID" value="XM_026827333.1"/>
</dbReference>
<evidence type="ECO:0000256" key="1">
    <source>
        <dbReference type="ARBA" id="ARBA00003986"/>
    </source>
</evidence>
<keyword evidence="7" id="KW-0819">tRNA processing</keyword>
<evidence type="ECO:0000259" key="14">
    <source>
        <dbReference type="Pfam" id="PF20259"/>
    </source>
</evidence>
<keyword evidence="6" id="KW-0808">Transferase</keyword>
<dbReference type="Gene3D" id="2.40.30.10">
    <property type="entry name" value="Translation factors"/>
    <property type="match status" value="1"/>
</dbReference>
<keyword evidence="8" id="KW-0547">Nucleotide-binding</keyword>
<keyword evidence="15" id="KW-1185">Reference proteome</keyword>
<dbReference type="InterPro" id="IPR046884">
    <property type="entry name" value="MnmA-like_central"/>
</dbReference>
<dbReference type="EC" id="2.8.1.14" evidence="3"/>
<dbReference type="GO" id="GO:0005524">
    <property type="term" value="F:ATP binding"/>
    <property type="evidence" value="ECO:0007669"/>
    <property type="project" value="UniProtKB-KW"/>
</dbReference>
<keyword evidence="10" id="KW-0694">RNA-binding</keyword>
<evidence type="ECO:0000313" key="15">
    <source>
        <dbReference type="Proteomes" id="UP000079169"/>
    </source>
</evidence>
<keyword evidence="4" id="KW-0963">Cytoplasm</keyword>
<feature type="domain" description="tRNA-specific 2-thiouridylase MnmA-like C-terminal" evidence="13">
    <location>
        <begin position="288"/>
        <end position="363"/>
    </location>
</feature>
<dbReference type="InterPro" id="IPR023382">
    <property type="entry name" value="MnmA-like_central_sf"/>
</dbReference>
<dbReference type="GeneID" id="113469536"/>
<evidence type="ECO:0000256" key="12">
    <source>
        <dbReference type="ARBA" id="ARBA00049564"/>
    </source>
</evidence>
<evidence type="ECO:0000256" key="5">
    <source>
        <dbReference type="ARBA" id="ARBA00022555"/>
    </source>
</evidence>
<reference evidence="16" key="1">
    <citation type="submission" date="2025-08" db="UniProtKB">
        <authorList>
            <consortium name="RefSeq"/>
        </authorList>
    </citation>
    <scope>IDENTIFICATION</scope>
</reference>
<dbReference type="GO" id="GO:0061708">
    <property type="term" value="F:tRNA-5-taurinomethyluridine 2-sulfurtransferase"/>
    <property type="evidence" value="ECO:0007669"/>
    <property type="project" value="UniProtKB-EC"/>
</dbReference>
<dbReference type="Gene3D" id="3.40.50.620">
    <property type="entry name" value="HUPs"/>
    <property type="match status" value="1"/>
</dbReference>
<dbReference type="Pfam" id="PF03054">
    <property type="entry name" value="tRNA_Me_trans"/>
    <property type="match status" value="1"/>
</dbReference>
<dbReference type="InterPro" id="IPR004506">
    <property type="entry name" value="MnmA-like"/>
</dbReference>
<comment type="function">
    <text evidence="1">Catalyzes the 2-thiolation of uridine at the wobble position (U34) of mitochondrial tRNA(Lys), tRNA(Glu) and tRNA(Gln). Required for the formation of 5-taurinomethyl-2-thiouridine (tm5s2U) of mitochondrial tRNA(Lys), tRNA(Glu), and tRNA(Gln) at the wobble position. ATP is required to activate the C2 atom of the wobble base.</text>
</comment>
<dbReference type="SUPFAM" id="SSF52402">
    <property type="entry name" value="Adenine nucleotide alpha hydrolases-like"/>
    <property type="match status" value="1"/>
</dbReference>
<comment type="catalytic activity">
    <reaction evidence="12">
        <text>5-taurinomethyluridine(34) in tRNA + S-sulfanyl-L-cysteinyl-[protein] + AH2 + ATP = 5-taurinomethyl-2-thiouridine(34) in tRNA + L-cysteinyl-[protein] + A + AMP + diphosphate + H(+)</text>
        <dbReference type="Rhea" id="RHEA:47040"/>
        <dbReference type="Rhea" id="RHEA-COMP:10131"/>
        <dbReference type="Rhea" id="RHEA-COMP:11726"/>
        <dbReference type="Rhea" id="RHEA-COMP:11732"/>
        <dbReference type="Rhea" id="RHEA-COMP:11733"/>
        <dbReference type="ChEBI" id="CHEBI:13193"/>
        <dbReference type="ChEBI" id="CHEBI:15378"/>
        <dbReference type="ChEBI" id="CHEBI:17499"/>
        <dbReference type="ChEBI" id="CHEBI:29950"/>
        <dbReference type="ChEBI" id="CHEBI:30616"/>
        <dbReference type="ChEBI" id="CHEBI:33019"/>
        <dbReference type="ChEBI" id="CHEBI:61963"/>
        <dbReference type="ChEBI" id="CHEBI:87171"/>
        <dbReference type="ChEBI" id="CHEBI:87172"/>
        <dbReference type="ChEBI" id="CHEBI:456215"/>
        <dbReference type="EC" id="2.8.1.14"/>
    </reaction>
</comment>
<dbReference type="PANTHER" id="PTHR11933">
    <property type="entry name" value="TRNA 5-METHYLAMINOMETHYL-2-THIOURIDYLATE -METHYLTRANSFERASE"/>
    <property type="match status" value="1"/>
</dbReference>
<name>A0A3Q0J3S2_DIACI</name>